<gene>
    <name evidence="1" type="ORF">EVAR_25419_1</name>
</gene>
<reference evidence="1 2" key="1">
    <citation type="journal article" date="2019" name="Commun. Biol.">
        <title>The bagworm genome reveals a unique fibroin gene that provides high tensile strength.</title>
        <authorList>
            <person name="Kono N."/>
            <person name="Nakamura H."/>
            <person name="Ohtoshi R."/>
            <person name="Tomita M."/>
            <person name="Numata K."/>
            <person name="Arakawa K."/>
        </authorList>
    </citation>
    <scope>NUCLEOTIDE SEQUENCE [LARGE SCALE GENOMIC DNA]</scope>
</reference>
<evidence type="ECO:0000313" key="1">
    <source>
        <dbReference type="EMBL" id="GBP33818.1"/>
    </source>
</evidence>
<evidence type="ECO:0000313" key="2">
    <source>
        <dbReference type="Proteomes" id="UP000299102"/>
    </source>
</evidence>
<organism evidence="1 2">
    <name type="scientific">Eumeta variegata</name>
    <name type="common">Bagworm moth</name>
    <name type="synonym">Eumeta japonica</name>
    <dbReference type="NCBI Taxonomy" id="151549"/>
    <lineage>
        <taxon>Eukaryota</taxon>
        <taxon>Metazoa</taxon>
        <taxon>Ecdysozoa</taxon>
        <taxon>Arthropoda</taxon>
        <taxon>Hexapoda</taxon>
        <taxon>Insecta</taxon>
        <taxon>Pterygota</taxon>
        <taxon>Neoptera</taxon>
        <taxon>Endopterygota</taxon>
        <taxon>Lepidoptera</taxon>
        <taxon>Glossata</taxon>
        <taxon>Ditrysia</taxon>
        <taxon>Tineoidea</taxon>
        <taxon>Psychidae</taxon>
        <taxon>Oiketicinae</taxon>
        <taxon>Eumeta</taxon>
    </lineage>
</organism>
<keyword evidence="2" id="KW-1185">Reference proteome</keyword>
<dbReference type="EMBL" id="BGZK01000279">
    <property type="protein sequence ID" value="GBP33818.1"/>
    <property type="molecule type" value="Genomic_DNA"/>
</dbReference>
<accession>A0A4C1V4T1</accession>
<comment type="caution">
    <text evidence="1">The sequence shown here is derived from an EMBL/GenBank/DDBJ whole genome shotgun (WGS) entry which is preliminary data.</text>
</comment>
<dbReference type="Proteomes" id="UP000299102">
    <property type="component" value="Unassembled WGS sequence"/>
</dbReference>
<dbReference type="AlphaFoldDB" id="A0A4C1V4T1"/>
<protein>
    <submittedName>
        <fullName evidence="1">Uncharacterized protein</fullName>
    </submittedName>
</protein>
<name>A0A4C1V4T1_EUMVA</name>
<proteinExistence type="predicted"/>
<sequence length="104" mass="12171">MRSDDKPSEIEYRRSKSQDVPFKFENYVFKIGRQEQLAANAGLVTLLAGRAQCGERVLVVASTLLLTVTSFGNIRREWGKDSRQYRWRAQRERDVQQKRSSIEY</sequence>